<dbReference type="KEGG" id="gog:C1280_15665"/>
<protein>
    <recommendedName>
        <fullName evidence="4">IS1 family transposase</fullName>
    </recommendedName>
</protein>
<dbReference type="EMBL" id="CP025958">
    <property type="protein sequence ID" value="AWM38304.1"/>
    <property type="molecule type" value="Genomic_DNA"/>
</dbReference>
<evidence type="ECO:0008006" key="4">
    <source>
        <dbReference type="Google" id="ProtNLM"/>
    </source>
</evidence>
<dbReference type="KEGG" id="gog:C1280_15795"/>
<evidence type="ECO:0000313" key="3">
    <source>
        <dbReference type="Proteomes" id="UP000245802"/>
    </source>
</evidence>
<reference evidence="2 3" key="1">
    <citation type="submission" date="2018-01" db="EMBL/GenBank/DDBJ databases">
        <title>G. obscuriglobus.</title>
        <authorList>
            <person name="Franke J."/>
            <person name="Blomberg W."/>
            <person name="Selmecki A."/>
        </authorList>
    </citation>
    <scope>NUCLEOTIDE SEQUENCE [LARGE SCALE GENOMIC DNA]</scope>
    <source>
        <strain evidence="2 3">DSM 5831</strain>
    </source>
</reference>
<evidence type="ECO:0000313" key="1">
    <source>
        <dbReference type="EMBL" id="AWM38281.1"/>
    </source>
</evidence>
<dbReference type="Proteomes" id="UP000245802">
    <property type="component" value="Chromosome"/>
</dbReference>
<gene>
    <name evidence="1" type="ORF">C1280_15665</name>
    <name evidence="2" type="ORF">C1280_15795</name>
</gene>
<sequence>MDDLSRFCCRNADCPDHGKRGHGNLTVPARYGPSNTRVLRCSTCKARFSERKGTPLYGTRLSAQTVTAVLAHVAEGSGTRKTARLVGVHRDTVTRYIRQAGEQAQQLHDELVALSPPDQRAPTG</sequence>
<dbReference type="EMBL" id="CP025958">
    <property type="protein sequence ID" value="AWM38281.1"/>
    <property type="molecule type" value="Genomic_DNA"/>
</dbReference>
<evidence type="ECO:0000313" key="2">
    <source>
        <dbReference type="EMBL" id="AWM38304.1"/>
    </source>
</evidence>
<accession>A0A2Z3H9E8</accession>
<dbReference type="OrthoDB" id="284923at2"/>
<name>A0A2Z3H9E8_9BACT</name>
<dbReference type="RefSeq" id="WP_109571035.1">
    <property type="nucleotide sequence ID" value="NZ_CP025958.1"/>
</dbReference>
<keyword evidence="3" id="KW-1185">Reference proteome</keyword>
<organism evidence="2 3">
    <name type="scientific">Gemmata obscuriglobus</name>
    <dbReference type="NCBI Taxonomy" id="114"/>
    <lineage>
        <taxon>Bacteria</taxon>
        <taxon>Pseudomonadati</taxon>
        <taxon>Planctomycetota</taxon>
        <taxon>Planctomycetia</taxon>
        <taxon>Gemmatales</taxon>
        <taxon>Gemmataceae</taxon>
        <taxon>Gemmata</taxon>
    </lineage>
</organism>
<proteinExistence type="predicted"/>
<dbReference type="AlphaFoldDB" id="A0A2Z3H9E8"/>